<keyword evidence="2" id="KW-0227">DNA damage</keyword>
<dbReference type="EMBL" id="PDNA01000210">
    <property type="protein sequence ID" value="PGH03537.1"/>
    <property type="molecule type" value="Genomic_DNA"/>
</dbReference>
<feature type="compositionally biased region" description="Polar residues" evidence="4">
    <location>
        <begin position="294"/>
        <end position="303"/>
    </location>
</feature>
<dbReference type="Proteomes" id="UP000224634">
    <property type="component" value="Unassembled WGS sequence"/>
</dbReference>
<feature type="compositionally biased region" description="Basic and acidic residues" evidence="4">
    <location>
        <begin position="740"/>
        <end position="754"/>
    </location>
</feature>
<proteinExistence type="predicted"/>
<evidence type="ECO:0000256" key="1">
    <source>
        <dbReference type="ARBA" id="ARBA00004123"/>
    </source>
</evidence>
<feature type="domain" description="DNA endonuclease activator Ctp1 C-terminal" evidence="5">
    <location>
        <begin position="623"/>
        <end position="740"/>
    </location>
</feature>
<dbReference type="InterPro" id="IPR013882">
    <property type="entry name" value="Ctp1_C"/>
</dbReference>
<accession>A0A2B7X452</accession>
<keyword evidence="3" id="KW-0539">Nucleus</keyword>
<organism evidence="6 7">
    <name type="scientific">Polytolypa hystricis (strain UAMH7299)</name>
    <dbReference type="NCBI Taxonomy" id="1447883"/>
    <lineage>
        <taxon>Eukaryota</taxon>
        <taxon>Fungi</taxon>
        <taxon>Dikarya</taxon>
        <taxon>Ascomycota</taxon>
        <taxon>Pezizomycotina</taxon>
        <taxon>Eurotiomycetes</taxon>
        <taxon>Eurotiomycetidae</taxon>
        <taxon>Onygenales</taxon>
        <taxon>Onygenales incertae sedis</taxon>
        <taxon>Polytolypa</taxon>
    </lineage>
</organism>
<sequence>MDELLKVQEALAAELKRLGCAIEQLRRPPTLELPTNILDKTCERCYSNDSRIESLEQNNIDLQQRLDKLQKLQVSSPEETEDGQSDLLTSRKDYAPDLVIRDFSDEQPKPSTIPFDCYDKLARLYGDLFQENENLRQSFKAVKKKLHSSKTKNIAWNGFVKGETFDINVDGERISFQRVRRVGHDEHSITTPNPTKHGSKSSFESTHPMIRHTNREFPPMLHKPTLLRMDSESRHVRSQNHVHSAPDSQPIPYRSPEDERAVNLQETGDAEPELPSSDPGPTQTQDPQGATDATFPSSDTSSDIPVVVAARPVKRNSRASRWEKEAAAAAYDNRVGAHSRTRIIKVKSESDSTSVLEVMSPLDEGNQPGSESSLNESCITKTGRQAQKSTLDPENVYPRISAAPCKMQTPILSKTEYVSSNWQATGSKRRPALQPMDTNTPTVRRFHEKTPGTTSKKRKISSRGAEAVPTVAEDGEEYAGRRDKNRLGRSPASNPGRETAATVTPAQNRLLDLLGTDPGPKPMLRPLHSAHTEPTHEELAHRTPGNANVANQYLLAKTGAQNGVSLQISRANMCSPQTEEISEHSTDSTVCPDDEPYRVRPLHRLGLQHFKLNPERNQGLDYAFDEVVRQRSERKCLPGCVRQDCCGPKFRAMAMLKDAQTSATDLSLEALGQEDRQILEEYLGNNKNILGSIASEELRELLLDAQARHLANQYGRHRHAHGRAPSPPGYWRTDMPSTQELERDRREAKEREREKVAERYREAMRLGGLWKFADE</sequence>
<dbReference type="GO" id="GO:0005634">
    <property type="term" value="C:nucleus"/>
    <property type="evidence" value="ECO:0007669"/>
    <property type="project" value="UniProtKB-SubCell"/>
</dbReference>
<evidence type="ECO:0000313" key="7">
    <source>
        <dbReference type="Proteomes" id="UP000224634"/>
    </source>
</evidence>
<feature type="region of interest" description="Disordered" evidence="4">
    <location>
        <begin position="360"/>
        <end position="392"/>
    </location>
</feature>
<keyword evidence="7" id="KW-1185">Reference proteome</keyword>
<feature type="compositionally biased region" description="Polar residues" evidence="4">
    <location>
        <begin position="279"/>
        <end position="288"/>
    </location>
</feature>
<feature type="compositionally biased region" description="Polar residues" evidence="4">
    <location>
        <begin position="367"/>
        <end position="392"/>
    </location>
</feature>
<evidence type="ECO:0000256" key="2">
    <source>
        <dbReference type="ARBA" id="ARBA00022763"/>
    </source>
</evidence>
<name>A0A2B7X452_POLH7</name>
<protein>
    <recommendedName>
        <fullName evidence="5">DNA endonuclease activator Ctp1 C-terminal domain-containing protein</fullName>
    </recommendedName>
</protein>
<feature type="region of interest" description="Disordered" evidence="4">
    <location>
        <begin position="183"/>
        <end position="205"/>
    </location>
</feature>
<evidence type="ECO:0000256" key="4">
    <source>
        <dbReference type="SAM" id="MobiDB-lite"/>
    </source>
</evidence>
<dbReference type="GO" id="GO:0006281">
    <property type="term" value="P:DNA repair"/>
    <property type="evidence" value="ECO:0007669"/>
    <property type="project" value="InterPro"/>
</dbReference>
<comment type="subcellular location">
    <subcellularLocation>
        <location evidence="1">Nucleus</location>
    </subcellularLocation>
</comment>
<dbReference type="OrthoDB" id="5801062at2759"/>
<reference evidence="6 7" key="1">
    <citation type="submission" date="2017-10" db="EMBL/GenBank/DDBJ databases">
        <title>Comparative genomics in systemic dimorphic fungi from Ajellomycetaceae.</title>
        <authorList>
            <person name="Munoz J.F."/>
            <person name="Mcewen J.G."/>
            <person name="Clay O.K."/>
            <person name="Cuomo C.A."/>
        </authorList>
    </citation>
    <scope>NUCLEOTIDE SEQUENCE [LARGE SCALE GENOMIC DNA]</scope>
    <source>
        <strain evidence="6 7">UAMH7299</strain>
    </source>
</reference>
<dbReference type="STRING" id="1447883.A0A2B7X452"/>
<evidence type="ECO:0000313" key="6">
    <source>
        <dbReference type="EMBL" id="PGH03537.1"/>
    </source>
</evidence>
<feature type="region of interest" description="Disordered" evidence="4">
    <location>
        <begin position="232"/>
        <end position="309"/>
    </location>
</feature>
<feature type="region of interest" description="Disordered" evidence="4">
    <location>
        <begin position="714"/>
        <end position="754"/>
    </location>
</feature>
<dbReference type="AlphaFoldDB" id="A0A2B7X452"/>
<gene>
    <name evidence="6" type="ORF">AJ80_08670</name>
</gene>
<feature type="region of interest" description="Disordered" evidence="4">
    <location>
        <begin position="423"/>
        <end position="506"/>
    </location>
</feature>
<evidence type="ECO:0000256" key="3">
    <source>
        <dbReference type="ARBA" id="ARBA00023242"/>
    </source>
</evidence>
<comment type="caution">
    <text evidence="6">The sequence shown here is derived from an EMBL/GenBank/DDBJ whole genome shotgun (WGS) entry which is preliminary data.</text>
</comment>
<evidence type="ECO:0000259" key="5">
    <source>
        <dbReference type="Pfam" id="PF08573"/>
    </source>
</evidence>
<feature type="compositionally biased region" description="Polar residues" evidence="4">
    <location>
        <begin position="189"/>
        <end position="205"/>
    </location>
</feature>
<dbReference type="Pfam" id="PF08573">
    <property type="entry name" value="SAE2"/>
    <property type="match status" value="1"/>
</dbReference>